<dbReference type="EMBL" id="OM869535">
    <property type="protein sequence ID" value="UPW41037.1"/>
    <property type="molecule type" value="Genomic_DNA"/>
</dbReference>
<accession>A0A976R7B2</accession>
<protein>
    <submittedName>
        <fullName evidence="1">Uncharacterized protein</fullName>
    </submittedName>
</protein>
<reference evidence="1" key="1">
    <citation type="submission" date="2022-02" db="EMBL/GenBank/DDBJ databases">
        <title>Towards deciphering the DNA virus diversity associated with rodent species in the families Cricetidae and Heteromyidae.</title>
        <authorList>
            <person name="Lund M."/>
            <person name="Larsen B.B."/>
            <person name="Gryseels S."/>
            <person name="Kraberger S."/>
            <person name="Rowsey D.M."/>
            <person name="Steger L."/>
            <person name="Yule K.M."/>
            <person name="Upham N.S."/>
            <person name="Worobey M."/>
            <person name="Van Doorslaer K."/>
            <person name="Varsani A."/>
        </authorList>
    </citation>
    <scope>NUCLEOTIDE SEQUENCE</scope>
    <source>
        <strain evidence="1">UA08Rod_5692</strain>
    </source>
</reference>
<evidence type="ECO:0000313" key="1">
    <source>
        <dbReference type="EMBL" id="UPW41037.1"/>
    </source>
</evidence>
<proteinExistence type="predicted"/>
<organism evidence="1">
    <name type="scientific">Sigmofec virus UA08Rod_5692</name>
    <dbReference type="NCBI Taxonomy" id="2929436"/>
    <lineage>
        <taxon>Viruses</taxon>
        <taxon>Monodnaviria</taxon>
        <taxon>Sangervirae</taxon>
        <taxon>Phixviricota</taxon>
        <taxon>Malgrandaviricetes</taxon>
        <taxon>Petitvirales</taxon>
        <taxon>Microviridae</taxon>
    </lineage>
</organism>
<sequence>MSMSTKSYSLCIDGVSVVTGSSRKINDIYSVCMVLMDSYVVSDPVKIPVVTVVVNM</sequence>
<name>A0A976R7B2_9VIRU</name>